<feature type="transmembrane region" description="Helical" evidence="1">
    <location>
        <begin position="234"/>
        <end position="257"/>
    </location>
</feature>
<comment type="caution">
    <text evidence="2">The sequence shown here is derived from an EMBL/GenBank/DDBJ whole genome shotgun (WGS) entry which is preliminary data.</text>
</comment>
<dbReference type="EMBL" id="VSSQ01000019">
    <property type="protein sequence ID" value="MPL62887.1"/>
    <property type="molecule type" value="Genomic_DNA"/>
</dbReference>
<keyword evidence="1" id="KW-0472">Membrane</keyword>
<keyword evidence="1" id="KW-0812">Transmembrane</keyword>
<protein>
    <submittedName>
        <fullName evidence="2">Uncharacterized protein</fullName>
    </submittedName>
</protein>
<accession>A0A644T8T2</accession>
<evidence type="ECO:0000256" key="1">
    <source>
        <dbReference type="SAM" id="Phobius"/>
    </source>
</evidence>
<organism evidence="2">
    <name type="scientific">bioreactor metagenome</name>
    <dbReference type="NCBI Taxonomy" id="1076179"/>
    <lineage>
        <taxon>unclassified sequences</taxon>
        <taxon>metagenomes</taxon>
        <taxon>ecological metagenomes</taxon>
    </lineage>
</organism>
<name>A0A644T8T2_9ZZZZ</name>
<gene>
    <name evidence="2" type="ORF">SDC9_08507</name>
</gene>
<evidence type="ECO:0000313" key="2">
    <source>
        <dbReference type="EMBL" id="MPL62887.1"/>
    </source>
</evidence>
<proteinExistence type="predicted"/>
<keyword evidence="1" id="KW-1133">Transmembrane helix</keyword>
<feature type="transmembrane region" description="Helical" evidence="1">
    <location>
        <begin position="112"/>
        <end position="129"/>
    </location>
</feature>
<reference evidence="2" key="1">
    <citation type="submission" date="2019-08" db="EMBL/GenBank/DDBJ databases">
        <authorList>
            <person name="Kucharzyk K."/>
            <person name="Murdoch R.W."/>
            <person name="Higgins S."/>
            <person name="Loffler F."/>
        </authorList>
    </citation>
    <scope>NUCLEOTIDE SEQUENCE</scope>
</reference>
<feature type="transmembrane region" description="Helical" evidence="1">
    <location>
        <begin position="149"/>
        <end position="166"/>
    </location>
</feature>
<feature type="transmembrane region" description="Helical" evidence="1">
    <location>
        <begin position="187"/>
        <end position="205"/>
    </location>
</feature>
<sequence length="261" mass="30529">MIWGQFIVLWMDFSGIMEDKDFNYCMYCGEKVSAGVTRCEHCGEWLGDNSVSRNHIPNNYVSQERLNNNNMELENPIKKEVIDTKSLKNTKNDSSDNKKNIEYSNAIPIRRLFLLLFLTMGLYGFYWFYKNSCYLRDDLGHDNSPGLRTILLLIPILNIFVFYDLLSKINNNIEKEGIESYSPSLNTLIMIFLGPISIFSFWVFINVQEVINELWRFKQPNLPVRRTFSGSERIVLFFGILLWVIYIFIIFPMLMVISGSV</sequence>
<dbReference type="AlphaFoldDB" id="A0A644T8T2"/>